<dbReference type="OrthoDB" id="411251at2759"/>
<keyword evidence="3 6" id="KW-0812">Transmembrane</keyword>
<dbReference type="PANTHER" id="PTHR21236:SF1">
    <property type="entry name" value="PROTEIN YIPF6"/>
    <property type="match status" value="1"/>
</dbReference>
<dbReference type="GO" id="GO:0000139">
    <property type="term" value="C:Golgi membrane"/>
    <property type="evidence" value="ECO:0007669"/>
    <property type="project" value="UniProtKB-SubCell"/>
</dbReference>
<dbReference type="Proteomes" id="UP000694542">
    <property type="component" value="Chromosome X"/>
</dbReference>
<sequence>MLSSYGTSSWSSSILGLMRLLPIGRYNLIIDLFSDLSSLGLIPALPVAARCNALHEPYALHDATLLLSPWDTISIANTSSKSGQFAGLSDISISQDIPVEGEITIPMRSQIQEFDSSTLNESVQNTIMRDLKAVGKKFMHVLYPRKSNTLLRDWDLWGPLILCVTLALMLQRSSVDSEKDGGPQFAEVFVIVWFGAVTITLNSKLLGGNISFFQSLCVLGYCILPLTVAMLVCRLVLLAEPGPVNFMVRLFVVIVMFAWSIVASTAFLADSQPPNRKALAIYPVFLFYFVISWMILTFTPQ</sequence>
<dbReference type="InterPro" id="IPR045231">
    <property type="entry name" value="Yip1/4-like"/>
</dbReference>
<keyword evidence="5 6" id="KW-0472">Membrane</keyword>
<evidence type="ECO:0000259" key="7">
    <source>
        <dbReference type="Pfam" id="PF04893"/>
    </source>
</evidence>
<organism evidence="8 9">
    <name type="scientific">Canis lupus familiaris</name>
    <name type="common">Dog</name>
    <name type="synonym">Canis familiaris</name>
    <dbReference type="NCBI Taxonomy" id="9615"/>
    <lineage>
        <taxon>Eukaryota</taxon>
        <taxon>Metazoa</taxon>
        <taxon>Chordata</taxon>
        <taxon>Craniata</taxon>
        <taxon>Vertebrata</taxon>
        <taxon>Euteleostomi</taxon>
        <taxon>Mammalia</taxon>
        <taxon>Eutheria</taxon>
        <taxon>Laurasiatheria</taxon>
        <taxon>Carnivora</taxon>
        <taxon>Caniformia</taxon>
        <taxon>Canidae</taxon>
        <taxon>Canis</taxon>
    </lineage>
</organism>
<comment type="similarity">
    <text evidence="2 6">Belongs to the YIP1 family.</text>
</comment>
<accession>A0A8C0TK17</accession>
<comment type="subcellular location">
    <subcellularLocation>
        <location evidence="6">Golgi apparatus membrane</location>
        <topology evidence="6">Multi-pass membrane protein</topology>
    </subcellularLocation>
    <subcellularLocation>
        <location evidence="1">Membrane</location>
        <topology evidence="1">Multi-pass membrane protein</topology>
    </subcellularLocation>
</comment>
<proteinExistence type="inferred from homology"/>
<keyword evidence="4 6" id="KW-1133">Transmembrane helix</keyword>
<dbReference type="PANTHER" id="PTHR21236">
    <property type="entry name" value="GOLGI MEMBRANE PROTEIN YIP1"/>
    <property type="match status" value="1"/>
</dbReference>
<feature type="transmembrane region" description="Helical" evidence="6">
    <location>
        <begin position="246"/>
        <end position="268"/>
    </location>
</feature>
<evidence type="ECO:0000313" key="9">
    <source>
        <dbReference type="Proteomes" id="UP000694542"/>
    </source>
</evidence>
<evidence type="ECO:0000256" key="3">
    <source>
        <dbReference type="ARBA" id="ARBA00022692"/>
    </source>
</evidence>
<feature type="transmembrane region" description="Helical" evidence="6">
    <location>
        <begin position="185"/>
        <end position="206"/>
    </location>
</feature>
<evidence type="ECO:0000256" key="4">
    <source>
        <dbReference type="ARBA" id="ARBA00022989"/>
    </source>
</evidence>
<dbReference type="Ensembl" id="ENSCAFT00040041085.1">
    <property type="protein sequence ID" value="ENSCAFP00040035822.1"/>
    <property type="gene ID" value="ENSCAFG00040022112.1"/>
</dbReference>
<dbReference type="Pfam" id="PF04893">
    <property type="entry name" value="Yip1"/>
    <property type="match status" value="1"/>
</dbReference>
<reference evidence="8" key="2">
    <citation type="submission" date="2025-08" db="UniProtKB">
        <authorList>
            <consortium name="Ensembl"/>
        </authorList>
    </citation>
    <scope>IDENTIFICATION</scope>
</reference>
<evidence type="ECO:0000256" key="1">
    <source>
        <dbReference type="ARBA" id="ARBA00004141"/>
    </source>
</evidence>
<feature type="domain" description="Yip1" evidence="7">
    <location>
        <begin position="141"/>
        <end position="294"/>
    </location>
</feature>
<evidence type="ECO:0000313" key="8">
    <source>
        <dbReference type="Ensembl" id="ENSCAFP00040035822.1"/>
    </source>
</evidence>
<protein>
    <recommendedName>
        <fullName evidence="6">Protein YIPF</fullName>
    </recommendedName>
</protein>
<name>A0A8C0TK17_CANLF</name>
<feature type="transmembrane region" description="Helical" evidence="6">
    <location>
        <begin position="280"/>
        <end position="299"/>
    </location>
</feature>
<dbReference type="InterPro" id="IPR006977">
    <property type="entry name" value="Yip1_dom"/>
</dbReference>
<dbReference type="AlphaFoldDB" id="A0A8C0TK17"/>
<gene>
    <name evidence="8" type="primary">YIPF6</name>
</gene>
<evidence type="ECO:0000256" key="5">
    <source>
        <dbReference type="ARBA" id="ARBA00023136"/>
    </source>
</evidence>
<dbReference type="GO" id="GO:0006888">
    <property type="term" value="P:endoplasmic reticulum to Golgi vesicle-mediated transport"/>
    <property type="evidence" value="ECO:0007669"/>
    <property type="project" value="InterPro"/>
</dbReference>
<evidence type="ECO:0000256" key="6">
    <source>
        <dbReference type="RuleBase" id="RU361264"/>
    </source>
</evidence>
<feature type="transmembrane region" description="Helical" evidence="6">
    <location>
        <begin position="218"/>
        <end position="240"/>
    </location>
</feature>
<evidence type="ECO:0000256" key="2">
    <source>
        <dbReference type="ARBA" id="ARBA00010596"/>
    </source>
</evidence>
<reference evidence="8" key="1">
    <citation type="submission" date="2018-10" db="EMBL/GenBank/DDBJ databases">
        <title>De novo assembly of a Great Dane genome.</title>
        <authorList>
            <person name="Kidd J.M."/>
            <person name="Pendleton A.L."/>
            <person name="Shen F."/>
            <person name="Emery S."/>
        </authorList>
    </citation>
    <scope>NUCLEOTIDE SEQUENCE [LARGE SCALE GENOMIC DNA]</scope>
    <source>
        <strain evidence="8">Great Dane</strain>
    </source>
</reference>
<feature type="transmembrane region" description="Helical" evidence="6">
    <location>
        <begin position="154"/>
        <end position="173"/>
    </location>
</feature>